<name>A0A2P2N8Y8_RHIMU</name>
<dbReference type="AlphaFoldDB" id="A0A2P2N8Y8"/>
<feature type="region of interest" description="Disordered" evidence="1">
    <location>
        <begin position="1"/>
        <end position="21"/>
    </location>
</feature>
<accession>A0A2P2N8Y8</accession>
<proteinExistence type="predicted"/>
<organism evidence="2">
    <name type="scientific">Rhizophora mucronata</name>
    <name type="common">Asiatic mangrove</name>
    <dbReference type="NCBI Taxonomy" id="61149"/>
    <lineage>
        <taxon>Eukaryota</taxon>
        <taxon>Viridiplantae</taxon>
        <taxon>Streptophyta</taxon>
        <taxon>Embryophyta</taxon>
        <taxon>Tracheophyta</taxon>
        <taxon>Spermatophyta</taxon>
        <taxon>Magnoliopsida</taxon>
        <taxon>eudicotyledons</taxon>
        <taxon>Gunneridae</taxon>
        <taxon>Pentapetalae</taxon>
        <taxon>rosids</taxon>
        <taxon>fabids</taxon>
        <taxon>Malpighiales</taxon>
        <taxon>Rhizophoraceae</taxon>
        <taxon>Rhizophora</taxon>
    </lineage>
</organism>
<evidence type="ECO:0000256" key="1">
    <source>
        <dbReference type="SAM" id="MobiDB-lite"/>
    </source>
</evidence>
<protein>
    <submittedName>
        <fullName evidence="2">Uncharacterized protein</fullName>
    </submittedName>
</protein>
<evidence type="ECO:0000313" key="2">
    <source>
        <dbReference type="EMBL" id="MBX38913.1"/>
    </source>
</evidence>
<dbReference type="EMBL" id="GGEC01058429">
    <property type="protein sequence ID" value="MBX38913.1"/>
    <property type="molecule type" value="Transcribed_RNA"/>
</dbReference>
<reference evidence="2" key="1">
    <citation type="submission" date="2018-02" db="EMBL/GenBank/DDBJ databases">
        <title>Rhizophora mucronata_Transcriptome.</title>
        <authorList>
            <person name="Meera S.P."/>
            <person name="Sreeshan A."/>
            <person name="Augustine A."/>
        </authorList>
    </citation>
    <scope>NUCLEOTIDE SEQUENCE</scope>
    <source>
        <tissue evidence="2">Leaf</tissue>
    </source>
</reference>
<sequence length="21" mass="2624">MHFILSSFKKNKRKKTNEIHH</sequence>